<accession>A0A9K3L4Y4</accession>
<dbReference type="Proteomes" id="UP000693970">
    <property type="component" value="Unassembled WGS sequence"/>
</dbReference>
<feature type="transmembrane region" description="Helical" evidence="2">
    <location>
        <begin position="80"/>
        <end position="107"/>
    </location>
</feature>
<comment type="caution">
    <text evidence="4">The sequence shown here is derived from an EMBL/GenBank/DDBJ whole genome shotgun (WGS) entry which is preliminary data.</text>
</comment>
<reference evidence="4" key="2">
    <citation type="submission" date="2021-04" db="EMBL/GenBank/DDBJ databases">
        <authorList>
            <person name="Podell S."/>
        </authorList>
    </citation>
    <scope>NUCLEOTIDE SEQUENCE</scope>
    <source>
        <strain evidence="4">Hildebrandi</strain>
    </source>
</reference>
<proteinExistence type="predicted"/>
<keyword evidence="2" id="KW-0472">Membrane</keyword>
<evidence type="ECO:0000313" key="5">
    <source>
        <dbReference type="Proteomes" id="UP000693970"/>
    </source>
</evidence>
<keyword evidence="3" id="KW-0732">Signal</keyword>
<evidence type="ECO:0000256" key="2">
    <source>
        <dbReference type="SAM" id="Phobius"/>
    </source>
</evidence>
<keyword evidence="2" id="KW-0812">Transmembrane</keyword>
<feature type="region of interest" description="Disordered" evidence="1">
    <location>
        <begin position="231"/>
        <end position="258"/>
    </location>
</feature>
<dbReference type="OrthoDB" id="41932at2759"/>
<keyword evidence="2" id="KW-1133">Transmembrane helix</keyword>
<reference evidence="4" key="1">
    <citation type="journal article" date="2021" name="Sci. Rep.">
        <title>Diploid genomic architecture of Nitzschia inconspicua, an elite biomass production diatom.</title>
        <authorList>
            <person name="Oliver A."/>
            <person name="Podell S."/>
            <person name="Pinowska A."/>
            <person name="Traller J.C."/>
            <person name="Smith S.R."/>
            <person name="McClure R."/>
            <person name="Beliaev A."/>
            <person name="Bohutskyi P."/>
            <person name="Hill E.A."/>
            <person name="Rabines A."/>
            <person name="Zheng H."/>
            <person name="Allen L.Z."/>
            <person name="Kuo A."/>
            <person name="Grigoriev I.V."/>
            <person name="Allen A.E."/>
            <person name="Hazlebeck D."/>
            <person name="Allen E.E."/>
        </authorList>
    </citation>
    <scope>NUCLEOTIDE SEQUENCE</scope>
    <source>
        <strain evidence="4">Hildebrandi</strain>
    </source>
</reference>
<dbReference type="EMBL" id="JAGRRH010000016">
    <property type="protein sequence ID" value="KAG7354915.1"/>
    <property type="molecule type" value="Genomic_DNA"/>
</dbReference>
<gene>
    <name evidence="4" type="ORF">IV203_004271</name>
</gene>
<sequence length="258" mass="27621">MIPSRTVRAFVILAALFSPSIAFTIKPPSPSGMGAMDDLRATSLDTNEDWNSLTQMIKSKIGAAEDKEGKPLSDEAKDEIIATALAGSALGTIVGSPLIIGAALGYAGTQMLSENQREQAQKVLGKASKNILEQANAAVAFSKEQLENEKDLSAASKKILLAIQEKASQVQNDIKSSPQDFMANIKGNVVKTVESEEFKSLPKNAFNAVRAFLESDEVKRATNSAMKAVKDGLKSEEMKALQSRASQAMKDTLDSKKN</sequence>
<name>A0A9K3L4Y4_9STRA</name>
<protein>
    <submittedName>
        <fullName evidence="4">Uncharacterized protein</fullName>
    </submittedName>
</protein>
<feature type="chain" id="PRO_5039932615" evidence="3">
    <location>
        <begin position="23"/>
        <end position="258"/>
    </location>
</feature>
<dbReference type="AlphaFoldDB" id="A0A9K3L4Y4"/>
<evidence type="ECO:0000256" key="3">
    <source>
        <dbReference type="SAM" id="SignalP"/>
    </source>
</evidence>
<keyword evidence="5" id="KW-1185">Reference proteome</keyword>
<evidence type="ECO:0000313" key="4">
    <source>
        <dbReference type="EMBL" id="KAG7354915.1"/>
    </source>
</evidence>
<organism evidence="4 5">
    <name type="scientific">Nitzschia inconspicua</name>
    <dbReference type="NCBI Taxonomy" id="303405"/>
    <lineage>
        <taxon>Eukaryota</taxon>
        <taxon>Sar</taxon>
        <taxon>Stramenopiles</taxon>
        <taxon>Ochrophyta</taxon>
        <taxon>Bacillariophyta</taxon>
        <taxon>Bacillariophyceae</taxon>
        <taxon>Bacillariophycidae</taxon>
        <taxon>Bacillariales</taxon>
        <taxon>Bacillariaceae</taxon>
        <taxon>Nitzschia</taxon>
    </lineage>
</organism>
<feature type="signal peptide" evidence="3">
    <location>
        <begin position="1"/>
        <end position="22"/>
    </location>
</feature>
<evidence type="ECO:0000256" key="1">
    <source>
        <dbReference type="SAM" id="MobiDB-lite"/>
    </source>
</evidence>